<accession>A0A9P8GLA5</accession>
<evidence type="ECO:0000313" key="3">
    <source>
        <dbReference type="Proteomes" id="UP000767238"/>
    </source>
</evidence>
<dbReference type="EMBL" id="JAHFYH010000007">
    <property type="protein sequence ID" value="KAH0229682.1"/>
    <property type="molecule type" value="Genomic_DNA"/>
</dbReference>
<feature type="non-terminal residue" evidence="2">
    <location>
        <position position="265"/>
    </location>
</feature>
<comment type="caution">
    <text evidence="2">The sequence shown here is derived from an EMBL/GenBank/DDBJ whole genome shotgun (WGS) entry which is preliminary data.</text>
</comment>
<dbReference type="PROSITE" id="PS50097">
    <property type="entry name" value="BTB"/>
    <property type="match status" value="1"/>
</dbReference>
<gene>
    <name evidence="2" type="ORF">KCV03_g1654</name>
</gene>
<proteinExistence type="predicted"/>
<reference evidence="2" key="1">
    <citation type="journal article" date="2021" name="J Fungi (Basel)">
        <title>Virulence traits and population genomics of the black yeast Aureobasidium melanogenum.</title>
        <authorList>
            <person name="Cernosa A."/>
            <person name="Sun X."/>
            <person name="Gostincar C."/>
            <person name="Fang C."/>
            <person name="Gunde-Cimerman N."/>
            <person name="Song Z."/>
        </authorList>
    </citation>
    <scope>NUCLEOTIDE SEQUENCE</scope>
    <source>
        <strain evidence="2">EXF-8016</strain>
    </source>
</reference>
<organism evidence="2 3">
    <name type="scientific">Aureobasidium melanogenum</name>
    <name type="common">Aureobasidium pullulans var. melanogenum</name>
    <dbReference type="NCBI Taxonomy" id="46634"/>
    <lineage>
        <taxon>Eukaryota</taxon>
        <taxon>Fungi</taxon>
        <taxon>Dikarya</taxon>
        <taxon>Ascomycota</taxon>
        <taxon>Pezizomycotina</taxon>
        <taxon>Dothideomycetes</taxon>
        <taxon>Dothideomycetidae</taxon>
        <taxon>Dothideales</taxon>
        <taxon>Saccotheciaceae</taxon>
        <taxon>Aureobasidium</taxon>
    </lineage>
</organism>
<evidence type="ECO:0000313" key="2">
    <source>
        <dbReference type="EMBL" id="KAH0229682.1"/>
    </source>
</evidence>
<sequence length="265" mass="30185">MSEWGDASGANLSPYPHSLFSDKTLSDVQVKLRHGQHIFAHKPLLARQSEWFFRAFTGNFPVASSKEICLDDEHDDPEAILAMIRHVYGFPYDYLYESGPPFTVVITDLMFHINVFTAADKYDVPSLRLLVVEKFVQLMDLKWSADQKEFCTAIQRLCGPKATAFAADRSLQACAASFCSKHITDLVKFEEFVSMLEEGEPFAGRLLTAVMRGKSEGLMETVRCYNCSMIEDDAIRTRLGERCINCDATDVEFYELRHYKNFMPL</sequence>
<dbReference type="Gene3D" id="3.30.710.10">
    <property type="entry name" value="Potassium Channel Kv1.1, Chain A"/>
    <property type="match status" value="1"/>
</dbReference>
<dbReference type="OrthoDB" id="6359816at2759"/>
<dbReference type="Proteomes" id="UP000767238">
    <property type="component" value="Unassembled WGS sequence"/>
</dbReference>
<feature type="domain" description="BTB" evidence="1">
    <location>
        <begin position="26"/>
        <end position="88"/>
    </location>
</feature>
<dbReference type="AlphaFoldDB" id="A0A9P8GLA5"/>
<reference evidence="2" key="2">
    <citation type="submission" date="2021-08" db="EMBL/GenBank/DDBJ databases">
        <authorList>
            <person name="Gostincar C."/>
            <person name="Sun X."/>
            <person name="Song Z."/>
            <person name="Gunde-Cimerman N."/>
        </authorList>
    </citation>
    <scope>NUCLEOTIDE SEQUENCE</scope>
    <source>
        <strain evidence="2">EXF-8016</strain>
    </source>
</reference>
<name>A0A9P8GLA5_AURME</name>
<dbReference type="PANTHER" id="PTHR47843">
    <property type="entry name" value="BTB DOMAIN-CONTAINING PROTEIN-RELATED"/>
    <property type="match status" value="1"/>
</dbReference>
<dbReference type="InterPro" id="IPR000210">
    <property type="entry name" value="BTB/POZ_dom"/>
</dbReference>
<dbReference type="SMART" id="SM00225">
    <property type="entry name" value="BTB"/>
    <property type="match status" value="1"/>
</dbReference>
<dbReference type="Pfam" id="PF00651">
    <property type="entry name" value="BTB"/>
    <property type="match status" value="1"/>
</dbReference>
<dbReference type="SUPFAM" id="SSF54695">
    <property type="entry name" value="POZ domain"/>
    <property type="match status" value="1"/>
</dbReference>
<evidence type="ECO:0000259" key="1">
    <source>
        <dbReference type="PROSITE" id="PS50097"/>
    </source>
</evidence>
<dbReference type="PANTHER" id="PTHR47843:SF5">
    <property type="entry name" value="BTB_POZ DOMAIN PROTEIN"/>
    <property type="match status" value="1"/>
</dbReference>
<dbReference type="InterPro" id="IPR011333">
    <property type="entry name" value="SKP1/BTB/POZ_sf"/>
</dbReference>
<protein>
    <recommendedName>
        <fullName evidence="1">BTB domain-containing protein</fullName>
    </recommendedName>
</protein>